<dbReference type="AlphaFoldDB" id="A0A9N9Q6A5"/>
<evidence type="ECO:0000313" key="2">
    <source>
        <dbReference type="EMBL" id="CAG8975316.1"/>
    </source>
</evidence>
<feature type="region of interest" description="Disordered" evidence="1">
    <location>
        <begin position="166"/>
        <end position="244"/>
    </location>
</feature>
<dbReference type="EMBL" id="CAJVRM010000132">
    <property type="protein sequence ID" value="CAG8975316.1"/>
    <property type="molecule type" value="Genomic_DNA"/>
</dbReference>
<dbReference type="Gene3D" id="3.10.20.90">
    <property type="entry name" value="Phosphatidylinositol 3-kinase Catalytic Subunit, Chain A, domain 1"/>
    <property type="match status" value="1"/>
</dbReference>
<dbReference type="OrthoDB" id="3565257at2759"/>
<organism evidence="2 3">
    <name type="scientific">Hymenoscyphus albidus</name>
    <dbReference type="NCBI Taxonomy" id="595503"/>
    <lineage>
        <taxon>Eukaryota</taxon>
        <taxon>Fungi</taxon>
        <taxon>Dikarya</taxon>
        <taxon>Ascomycota</taxon>
        <taxon>Pezizomycotina</taxon>
        <taxon>Leotiomycetes</taxon>
        <taxon>Helotiales</taxon>
        <taxon>Helotiaceae</taxon>
        <taxon>Hymenoscyphus</taxon>
    </lineage>
</organism>
<evidence type="ECO:0000256" key="1">
    <source>
        <dbReference type="SAM" id="MobiDB-lite"/>
    </source>
</evidence>
<reference evidence="2" key="1">
    <citation type="submission" date="2021-07" db="EMBL/GenBank/DDBJ databases">
        <authorList>
            <person name="Durling M."/>
        </authorList>
    </citation>
    <scope>NUCLEOTIDE SEQUENCE</scope>
</reference>
<proteinExistence type="predicted"/>
<evidence type="ECO:0008006" key="4">
    <source>
        <dbReference type="Google" id="ProtNLM"/>
    </source>
</evidence>
<feature type="region of interest" description="Disordered" evidence="1">
    <location>
        <begin position="1"/>
        <end position="21"/>
    </location>
</feature>
<protein>
    <recommendedName>
        <fullName evidence="4">Rad60/SUMO-like domain-containing protein</fullName>
    </recommendedName>
</protein>
<dbReference type="Proteomes" id="UP000701801">
    <property type="component" value="Unassembled WGS sequence"/>
</dbReference>
<feature type="compositionally biased region" description="Acidic residues" evidence="1">
    <location>
        <begin position="208"/>
        <end position="226"/>
    </location>
</feature>
<sequence length="324" mass="36356">MPTKRKRSGSDVASTPTLNHIPEVEDHGGIHASFRDLMPNSPQTIAFLHGPRFSDAMNEAATAINTTGSFNVTPAQAVEELRRFLALKVFIHDDKAEKLSPTPLMIFMWQAAILDTLFHLDLQATLPFFIHYRPSEFSAAEAEARRVRLITMESLYHRFFGAKPLGATEQPRENAQGAGPNPEDNGNALNLEAPDEDAENDDHAVILDDSDDYEEKTDNSDNDSEIESVKNSSELSDEGSEDERASTPLAITISVWYIANPQHNFDLRIDYYGEFKKLFNTIVGRFSLPRNQFRVYFGPLHLNPLHTPGNVNMRDGDTVKVYHV</sequence>
<dbReference type="SUPFAM" id="SSF54236">
    <property type="entry name" value="Ubiquitin-like"/>
    <property type="match status" value="1"/>
</dbReference>
<name>A0A9N9Q6A5_9HELO</name>
<comment type="caution">
    <text evidence="2">The sequence shown here is derived from an EMBL/GenBank/DDBJ whole genome shotgun (WGS) entry which is preliminary data.</text>
</comment>
<dbReference type="InterPro" id="IPR029071">
    <property type="entry name" value="Ubiquitin-like_domsf"/>
</dbReference>
<gene>
    <name evidence="2" type="ORF">HYALB_00010559</name>
</gene>
<accession>A0A9N9Q6A5</accession>
<keyword evidence="3" id="KW-1185">Reference proteome</keyword>
<evidence type="ECO:0000313" key="3">
    <source>
        <dbReference type="Proteomes" id="UP000701801"/>
    </source>
</evidence>